<dbReference type="EC" id="5.3.1.9" evidence="8"/>
<dbReference type="GO" id="GO:0051156">
    <property type="term" value="P:glucose 6-phosphate metabolic process"/>
    <property type="evidence" value="ECO:0007669"/>
    <property type="project" value="TreeGrafter"/>
</dbReference>
<evidence type="ECO:0000256" key="6">
    <source>
        <dbReference type="ARBA" id="ARBA00023235"/>
    </source>
</evidence>
<evidence type="ECO:0000256" key="4">
    <source>
        <dbReference type="ARBA" id="ARBA00022490"/>
    </source>
</evidence>
<dbReference type="CDD" id="cd05016">
    <property type="entry name" value="SIS_PGI_2"/>
    <property type="match status" value="1"/>
</dbReference>
<evidence type="ECO:0000256" key="2">
    <source>
        <dbReference type="ARBA" id="ARBA00006604"/>
    </source>
</evidence>
<keyword evidence="11" id="KW-1185">Reference proteome</keyword>
<dbReference type="GO" id="GO:0048029">
    <property type="term" value="F:monosaccharide binding"/>
    <property type="evidence" value="ECO:0007669"/>
    <property type="project" value="TreeGrafter"/>
</dbReference>
<evidence type="ECO:0000313" key="10">
    <source>
        <dbReference type="EMBL" id="SHF87586.1"/>
    </source>
</evidence>
<dbReference type="GO" id="GO:0006094">
    <property type="term" value="P:gluconeogenesis"/>
    <property type="evidence" value="ECO:0007669"/>
    <property type="project" value="UniProtKB-UniRule"/>
</dbReference>
<dbReference type="PANTHER" id="PTHR11469">
    <property type="entry name" value="GLUCOSE-6-PHOSPHATE ISOMERASE"/>
    <property type="match status" value="1"/>
</dbReference>
<comment type="caution">
    <text evidence="8">Lacks conserved residue(s) required for the propagation of feature annotation.</text>
</comment>
<evidence type="ECO:0000256" key="5">
    <source>
        <dbReference type="ARBA" id="ARBA00023152"/>
    </source>
</evidence>
<accession>A0A1M5F7X9</accession>
<dbReference type="InterPro" id="IPR001672">
    <property type="entry name" value="G6P_Isomerase"/>
</dbReference>
<comment type="catalytic activity">
    <reaction evidence="7 8 9">
        <text>alpha-D-glucose 6-phosphate = beta-D-fructose 6-phosphate</text>
        <dbReference type="Rhea" id="RHEA:11816"/>
        <dbReference type="ChEBI" id="CHEBI:57634"/>
        <dbReference type="ChEBI" id="CHEBI:58225"/>
        <dbReference type="EC" id="5.3.1.9"/>
    </reaction>
</comment>
<comment type="similarity">
    <text evidence="2 8 9">Belongs to the GPI family.</text>
</comment>
<dbReference type="SUPFAM" id="SSF53697">
    <property type="entry name" value="SIS domain"/>
    <property type="match status" value="1"/>
</dbReference>
<dbReference type="OrthoDB" id="140919at2"/>
<gene>
    <name evidence="8" type="primary">pgi</name>
    <name evidence="10" type="ORF">SAMN05443144_11490</name>
</gene>
<dbReference type="InterPro" id="IPR035482">
    <property type="entry name" value="SIS_PGI_2"/>
</dbReference>
<comment type="pathway">
    <text evidence="1 8 9">Carbohydrate degradation; glycolysis; D-glyceraldehyde 3-phosphate and glycerone phosphate from D-glucose: step 2/4.</text>
</comment>
<evidence type="ECO:0000313" key="11">
    <source>
        <dbReference type="Proteomes" id="UP000184041"/>
    </source>
</evidence>
<reference evidence="10 11" key="1">
    <citation type="submission" date="2016-11" db="EMBL/GenBank/DDBJ databases">
        <authorList>
            <person name="Jaros S."/>
            <person name="Januszkiewicz K."/>
            <person name="Wedrychowicz H."/>
        </authorList>
    </citation>
    <scope>NUCLEOTIDE SEQUENCE [LARGE SCALE GENOMIC DNA]</scope>
    <source>
        <strain evidence="10 11">DSM 21986</strain>
    </source>
</reference>
<evidence type="ECO:0000256" key="8">
    <source>
        <dbReference type="HAMAP-Rule" id="MF_00473"/>
    </source>
</evidence>
<feature type="active site" evidence="8">
    <location>
        <position position="418"/>
    </location>
</feature>
<keyword evidence="6 8" id="KW-0413">Isomerase</keyword>
<keyword evidence="4 8" id="KW-0963">Cytoplasm</keyword>
<dbReference type="RefSeq" id="WP_073065342.1">
    <property type="nucleotide sequence ID" value="NZ_FQUS01000014.1"/>
</dbReference>
<dbReference type="AlphaFoldDB" id="A0A1M5F7X9"/>
<proteinExistence type="inferred from homology"/>
<keyword evidence="3 8" id="KW-0312">Gluconeogenesis</keyword>
<dbReference type="PRINTS" id="PR00662">
    <property type="entry name" value="G6PISOMERASE"/>
</dbReference>
<dbReference type="GO" id="GO:0005829">
    <property type="term" value="C:cytosol"/>
    <property type="evidence" value="ECO:0007669"/>
    <property type="project" value="TreeGrafter"/>
</dbReference>
<dbReference type="Proteomes" id="UP000184041">
    <property type="component" value="Unassembled WGS sequence"/>
</dbReference>
<dbReference type="InterPro" id="IPR046348">
    <property type="entry name" value="SIS_dom_sf"/>
</dbReference>
<evidence type="ECO:0000256" key="1">
    <source>
        <dbReference type="ARBA" id="ARBA00004926"/>
    </source>
</evidence>
<sequence length="428" mass="47864">MIEVDISRAQSFLSDREFDKSFKKAEEAFKQVQKQQGEGAEWLGWRTLLAGPNDAILEQMGSLSDTIRADADVFVVCGIGGSYLGSRAVIEALSSFFGNSGPEILYAGQHMSGRYLRELISYLEEPDSEGEHKSVYLNVISKSGTTLETALSFRILRSWMKNRYENIKDRIICTTSAEGGALNKLIDEHNYQKFVIPEDVGGRFSVLTPVGLLPIAVAGIDIRSLFYEAVSKYEALENDPEPALAYAATRHAHYEQGKTIDLFTTFEPQLEAFCGWLQQLLGESEGKDLKGIFPAKATYSTDLHSLGQFVQEGSRTLMETFLCVRSMDKTLEVVEQEQDHDGLNYLAGRSFHDINSRAFEGTIAAHHEGGVPCIAVTMDQLNAQHLGELIYLYELMTAVYCYSLEVNPFNQPGVEFYKKEMYQLLGKK</sequence>
<dbReference type="HAMAP" id="MF_00473">
    <property type="entry name" value="G6P_isomerase"/>
    <property type="match status" value="1"/>
</dbReference>
<dbReference type="Gene3D" id="3.40.50.10490">
    <property type="entry name" value="Glucose-6-phosphate isomerase like protein, domain 1"/>
    <property type="match status" value="2"/>
</dbReference>
<feature type="active site" description="Proton donor" evidence="8">
    <location>
        <position position="283"/>
    </location>
</feature>
<dbReference type="GO" id="GO:0004347">
    <property type="term" value="F:glucose-6-phosphate isomerase activity"/>
    <property type="evidence" value="ECO:0007669"/>
    <property type="project" value="UniProtKB-UniRule"/>
</dbReference>
<dbReference type="Pfam" id="PF00342">
    <property type="entry name" value="PGI"/>
    <property type="match status" value="1"/>
</dbReference>
<dbReference type="GO" id="GO:0006096">
    <property type="term" value="P:glycolytic process"/>
    <property type="evidence" value="ECO:0007669"/>
    <property type="project" value="UniProtKB-UniRule"/>
</dbReference>
<comment type="subcellular location">
    <subcellularLocation>
        <location evidence="8">Cytoplasm</location>
    </subcellularLocation>
</comment>
<evidence type="ECO:0000256" key="9">
    <source>
        <dbReference type="RuleBase" id="RU000612"/>
    </source>
</evidence>
<dbReference type="PANTHER" id="PTHR11469:SF1">
    <property type="entry name" value="GLUCOSE-6-PHOSPHATE ISOMERASE"/>
    <property type="match status" value="1"/>
</dbReference>
<dbReference type="EMBL" id="FQUS01000014">
    <property type="protein sequence ID" value="SHF87586.1"/>
    <property type="molecule type" value="Genomic_DNA"/>
</dbReference>
<dbReference type="NCBIfam" id="NF010697">
    <property type="entry name" value="PRK14097.1"/>
    <property type="match status" value="1"/>
</dbReference>
<dbReference type="CDD" id="cd05015">
    <property type="entry name" value="SIS_PGI_1"/>
    <property type="match status" value="1"/>
</dbReference>
<name>A0A1M5F7X9_9BACT</name>
<comment type="pathway">
    <text evidence="8">Carbohydrate biosynthesis; gluconeogenesis.</text>
</comment>
<dbReference type="InterPro" id="IPR018189">
    <property type="entry name" value="Phosphoglucose_isomerase_CS"/>
</dbReference>
<dbReference type="PROSITE" id="PS51463">
    <property type="entry name" value="P_GLUCOSE_ISOMERASE_3"/>
    <property type="match status" value="1"/>
</dbReference>
<dbReference type="PROSITE" id="PS00765">
    <property type="entry name" value="P_GLUCOSE_ISOMERASE_1"/>
    <property type="match status" value="1"/>
</dbReference>
<dbReference type="STRING" id="1194090.SAMN05443144_11490"/>
<dbReference type="GO" id="GO:0097367">
    <property type="term" value="F:carbohydrate derivative binding"/>
    <property type="evidence" value="ECO:0007669"/>
    <property type="project" value="InterPro"/>
</dbReference>
<protein>
    <recommendedName>
        <fullName evidence="8">Glucose-6-phosphate isomerase</fullName>
        <shortName evidence="8">GPI</shortName>
        <ecNumber evidence="8">5.3.1.9</ecNumber>
    </recommendedName>
    <alternativeName>
        <fullName evidence="8">Phosphoglucose isomerase</fullName>
        <shortName evidence="8">PGI</shortName>
    </alternativeName>
    <alternativeName>
        <fullName evidence="8">Phosphohexose isomerase</fullName>
        <shortName evidence="8">PHI</shortName>
    </alternativeName>
</protein>
<organism evidence="10 11">
    <name type="scientific">Fodinibius roseus</name>
    <dbReference type="NCBI Taxonomy" id="1194090"/>
    <lineage>
        <taxon>Bacteria</taxon>
        <taxon>Pseudomonadati</taxon>
        <taxon>Balneolota</taxon>
        <taxon>Balneolia</taxon>
        <taxon>Balneolales</taxon>
        <taxon>Balneolaceae</taxon>
        <taxon>Fodinibius</taxon>
    </lineage>
</organism>
<evidence type="ECO:0000256" key="7">
    <source>
        <dbReference type="ARBA" id="ARBA00029321"/>
    </source>
</evidence>
<dbReference type="UniPathway" id="UPA00138"/>
<dbReference type="FunFam" id="3.40.50.10490:FF:000016">
    <property type="entry name" value="Glucose-6-phosphate isomerase"/>
    <property type="match status" value="1"/>
</dbReference>
<dbReference type="InterPro" id="IPR035476">
    <property type="entry name" value="SIS_PGI_1"/>
</dbReference>
<comment type="function">
    <text evidence="8">Catalyzes the reversible isomerization of glucose-6-phosphate to fructose-6-phosphate.</text>
</comment>
<evidence type="ECO:0000256" key="3">
    <source>
        <dbReference type="ARBA" id="ARBA00022432"/>
    </source>
</evidence>
<keyword evidence="5 8" id="KW-0324">Glycolysis</keyword>
<dbReference type="UniPathway" id="UPA00109">
    <property type="reaction ID" value="UER00181"/>
</dbReference>